<keyword evidence="3" id="KW-1185">Reference proteome</keyword>
<feature type="region of interest" description="Disordered" evidence="1">
    <location>
        <begin position="14"/>
        <end position="80"/>
    </location>
</feature>
<protein>
    <submittedName>
        <fullName evidence="2">Uncharacterized protein</fullName>
    </submittedName>
</protein>
<sequence>SALQDDALMFCNPEASSVLDPDQDSQDCSSELPNPSVAEPLQSTHSQVSNSGVSESSQEIIQHGEQLPEEPSDSTCTKST</sequence>
<gene>
    <name evidence="2" type="ORF">M9458_036901</name>
</gene>
<accession>A0ABD0P3K2</accession>
<feature type="non-terminal residue" evidence="2">
    <location>
        <position position="1"/>
    </location>
</feature>
<dbReference type="EMBL" id="JAMKFB020000018">
    <property type="protein sequence ID" value="KAL0168679.1"/>
    <property type="molecule type" value="Genomic_DNA"/>
</dbReference>
<proteinExistence type="predicted"/>
<dbReference type="Proteomes" id="UP001529510">
    <property type="component" value="Unassembled WGS sequence"/>
</dbReference>
<evidence type="ECO:0000313" key="2">
    <source>
        <dbReference type="EMBL" id="KAL0168679.1"/>
    </source>
</evidence>
<evidence type="ECO:0000256" key="1">
    <source>
        <dbReference type="SAM" id="MobiDB-lite"/>
    </source>
</evidence>
<dbReference type="AlphaFoldDB" id="A0ABD0P3K2"/>
<comment type="caution">
    <text evidence="2">The sequence shown here is derived from an EMBL/GenBank/DDBJ whole genome shotgun (WGS) entry which is preliminary data.</text>
</comment>
<feature type="compositionally biased region" description="Low complexity" evidence="1">
    <location>
        <begin position="46"/>
        <end position="59"/>
    </location>
</feature>
<feature type="non-terminal residue" evidence="2">
    <location>
        <position position="80"/>
    </location>
</feature>
<organism evidence="2 3">
    <name type="scientific">Cirrhinus mrigala</name>
    <name type="common">Mrigala</name>
    <dbReference type="NCBI Taxonomy" id="683832"/>
    <lineage>
        <taxon>Eukaryota</taxon>
        <taxon>Metazoa</taxon>
        <taxon>Chordata</taxon>
        <taxon>Craniata</taxon>
        <taxon>Vertebrata</taxon>
        <taxon>Euteleostomi</taxon>
        <taxon>Actinopterygii</taxon>
        <taxon>Neopterygii</taxon>
        <taxon>Teleostei</taxon>
        <taxon>Ostariophysi</taxon>
        <taxon>Cypriniformes</taxon>
        <taxon>Cyprinidae</taxon>
        <taxon>Labeoninae</taxon>
        <taxon>Labeonini</taxon>
        <taxon>Cirrhinus</taxon>
    </lineage>
</organism>
<reference evidence="2 3" key="1">
    <citation type="submission" date="2024-05" db="EMBL/GenBank/DDBJ databases">
        <title>Genome sequencing and assembly of Indian major carp, Cirrhinus mrigala (Hamilton, 1822).</title>
        <authorList>
            <person name="Mohindra V."/>
            <person name="Chowdhury L.M."/>
            <person name="Lal K."/>
            <person name="Jena J.K."/>
        </authorList>
    </citation>
    <scope>NUCLEOTIDE SEQUENCE [LARGE SCALE GENOMIC DNA]</scope>
    <source>
        <strain evidence="2">CM1030</strain>
        <tissue evidence="2">Blood</tissue>
    </source>
</reference>
<name>A0ABD0P3K2_CIRMR</name>
<evidence type="ECO:0000313" key="3">
    <source>
        <dbReference type="Proteomes" id="UP001529510"/>
    </source>
</evidence>